<proteinExistence type="predicted"/>
<feature type="signal peptide" evidence="1">
    <location>
        <begin position="1"/>
        <end position="33"/>
    </location>
</feature>
<evidence type="ECO:0000313" key="3">
    <source>
        <dbReference type="EMBL" id="MBR7743692.1"/>
    </source>
</evidence>
<keyword evidence="4" id="KW-1185">Reference proteome</keyword>
<dbReference type="RefSeq" id="WP_211602955.1">
    <property type="nucleotide sequence ID" value="NZ_JAGSNF010000014.1"/>
</dbReference>
<dbReference type="Pfam" id="PF18911">
    <property type="entry name" value="PKD_4"/>
    <property type="match status" value="2"/>
</dbReference>
<reference evidence="3" key="1">
    <citation type="submission" date="2021-04" db="EMBL/GenBank/DDBJ databases">
        <title>Phycicoccus avicenniae sp. nov., a novel endophytic actinomycetes isolated from branch of Avicennia mariana.</title>
        <authorList>
            <person name="Tuo L."/>
        </authorList>
    </citation>
    <scope>NUCLEOTIDE SEQUENCE</scope>
    <source>
        <strain evidence="3">BSK3Z-2</strain>
    </source>
</reference>
<dbReference type="PROSITE" id="PS50093">
    <property type="entry name" value="PKD"/>
    <property type="match status" value="2"/>
</dbReference>
<evidence type="ECO:0000313" key="4">
    <source>
        <dbReference type="Proteomes" id="UP000677016"/>
    </source>
</evidence>
<dbReference type="InterPro" id="IPR022409">
    <property type="entry name" value="PKD/Chitinase_dom"/>
</dbReference>
<protein>
    <submittedName>
        <fullName evidence="3">PKD domain-containing protein</fullName>
    </submittedName>
</protein>
<comment type="caution">
    <text evidence="3">The sequence shown here is derived from an EMBL/GenBank/DDBJ whole genome shotgun (WGS) entry which is preliminary data.</text>
</comment>
<dbReference type="SUPFAM" id="SSF101898">
    <property type="entry name" value="NHL repeat"/>
    <property type="match status" value="1"/>
</dbReference>
<dbReference type="GO" id="GO:0005975">
    <property type="term" value="P:carbohydrate metabolic process"/>
    <property type="evidence" value="ECO:0007669"/>
    <property type="project" value="UniProtKB-ARBA"/>
</dbReference>
<evidence type="ECO:0000256" key="1">
    <source>
        <dbReference type="SAM" id="SignalP"/>
    </source>
</evidence>
<feature type="chain" id="PRO_5037576727" evidence="1">
    <location>
        <begin position="34"/>
        <end position="1031"/>
    </location>
</feature>
<dbReference type="Gene3D" id="2.60.40.10">
    <property type="entry name" value="Immunoglobulins"/>
    <property type="match status" value="2"/>
</dbReference>
<dbReference type="Proteomes" id="UP000677016">
    <property type="component" value="Unassembled WGS sequence"/>
</dbReference>
<keyword evidence="1" id="KW-0732">Signal</keyword>
<dbReference type="SUPFAM" id="SSF49299">
    <property type="entry name" value="PKD domain"/>
    <property type="match status" value="2"/>
</dbReference>
<evidence type="ECO:0000259" key="2">
    <source>
        <dbReference type="PROSITE" id="PS50093"/>
    </source>
</evidence>
<dbReference type="AlphaFoldDB" id="A0A941I051"/>
<feature type="domain" description="PKD" evidence="2">
    <location>
        <begin position="739"/>
        <end position="827"/>
    </location>
</feature>
<dbReference type="EMBL" id="JAGSNF010000014">
    <property type="protein sequence ID" value="MBR7743692.1"/>
    <property type="molecule type" value="Genomic_DNA"/>
</dbReference>
<name>A0A941I051_9MICO</name>
<organism evidence="3 4">
    <name type="scientific">Phycicoccus avicenniae</name>
    <dbReference type="NCBI Taxonomy" id="2828860"/>
    <lineage>
        <taxon>Bacteria</taxon>
        <taxon>Bacillati</taxon>
        <taxon>Actinomycetota</taxon>
        <taxon>Actinomycetes</taxon>
        <taxon>Micrococcales</taxon>
        <taxon>Intrasporangiaceae</taxon>
        <taxon>Phycicoccus</taxon>
    </lineage>
</organism>
<sequence length="1031" mass="105760">MTSRISRGLRQVGLVVAAAALAVAGAGAPAASAAPDQPAGSIAGDVPEPGTPHVLNGRVYSVVKVGNTMVLGGTFTSARNDNSSTTLSRSRLLAFDATTGIISQTFTPNPNGTVNAVIPAGDGQTVYVGGSFSSIGGVSRNNLARVRVSDGAVVGSFDPGMVTGQVKDLRLADGRLWVAGGFTHLNAGVAQKALATLDPDSGSVTDYFQGVIEGDHNGGYTTVMKLDVTPDGDRLVAIGNFDTLDGVKNHQVFVLDTSGASAAPYNLRTPFYETPCSASFDSYMRDVDISPDGSFFVISTTGAYGGVNRACDSTARFDFANTGTSVQPSWIDNTGGDTTYGVEITDRVVYTGGHARWQNNPFSGDRAGPGAVSRPGIAALDPANGLPYSWNPTRTRGVGLFDFLPTPQGLWAVSDTDRMGQGYFYKGRVARFANDGIDLPAIVQPALPNDVFMAGGTTPAVQKRTFDGTTAGAVSSAPAGSVDWNAVRGAFMLNGEVYTALSNGSFTKQTFNGTTYGSSTQVNGQDALVVLQEWRNDIANMTGLFFDGGRVYYTVAGQNRLYYRYFTPESSVVGAYRFTASTGVSGVDFSTVRGMFVADDTLFWRTADNRLRSAQWRDGFQSGAPVANTAQVVGGGTTWTSRAFFVYQSADGSGVPLPPTAEFGSDCTSLTCTFDAGASTAPGSSVDSYAWTFGDGTTGTGRQVSKTYASGGSFTVGLTVTTADGATATTSRNVTVQRVNQPPTASFTSSCTALACSFDSGGSTDDTGIASRSWSFGDGTGAGNVTAPDHSFAAPGTYGVTLSVTDTDGVTRSVTQDVTVEAAPTSDVAFVAAATENGNSNSHTVAVPSDVQAGDRLLLSFTVNNSNTTVTGPPGWTLVDSDDAGGAMGLVWTKAAGAQDAGSGVTVDVSTWSKGALSVVAYRSDTGTPTVAQSASDTARGTTTVVAPGVQAASGDWVVRFWGVKSSSPISLAGTGGENRSTSTGSGGGGIFSWLTDSDGPVSSGAVAAQNATSDPAVNRAVTVTVTVGTP</sequence>
<feature type="domain" description="PKD" evidence="2">
    <location>
        <begin position="655"/>
        <end position="737"/>
    </location>
</feature>
<accession>A0A941I051</accession>
<gene>
    <name evidence="3" type="ORF">KC207_10365</name>
</gene>
<dbReference type="CDD" id="cd00146">
    <property type="entry name" value="PKD"/>
    <property type="match status" value="1"/>
</dbReference>
<dbReference type="InterPro" id="IPR013783">
    <property type="entry name" value="Ig-like_fold"/>
</dbReference>
<dbReference type="SMART" id="SM00089">
    <property type="entry name" value="PKD"/>
    <property type="match status" value="2"/>
</dbReference>
<dbReference type="InterPro" id="IPR000601">
    <property type="entry name" value="PKD_dom"/>
</dbReference>
<dbReference type="InterPro" id="IPR035986">
    <property type="entry name" value="PKD_dom_sf"/>
</dbReference>